<sequence length="73" mass="8087">MAEPETNSQFQGARSGQVREALDWLEGLVVDGLKHGFFDYSIACEVANGGKRQLVIRAGKSHKFTIPENEVPR</sequence>
<protein>
    <submittedName>
        <fullName evidence="1">Uncharacterized protein</fullName>
    </submittedName>
</protein>
<evidence type="ECO:0000313" key="2">
    <source>
        <dbReference type="Proteomes" id="UP000189940"/>
    </source>
</evidence>
<dbReference type="EMBL" id="MWPQ01000040">
    <property type="protein sequence ID" value="OPH82911.1"/>
    <property type="molecule type" value="Genomic_DNA"/>
</dbReference>
<dbReference type="STRING" id="29421.B2M20_10335"/>
<keyword evidence="2" id="KW-1185">Reference proteome</keyword>
<organism evidence="1 2">
    <name type="scientific">Nitrobacter vulgaris</name>
    <dbReference type="NCBI Taxonomy" id="29421"/>
    <lineage>
        <taxon>Bacteria</taxon>
        <taxon>Pseudomonadati</taxon>
        <taxon>Pseudomonadota</taxon>
        <taxon>Alphaproteobacteria</taxon>
        <taxon>Hyphomicrobiales</taxon>
        <taxon>Nitrobacteraceae</taxon>
        <taxon>Nitrobacter</taxon>
    </lineage>
</organism>
<proteinExistence type="predicted"/>
<name>A0A1V4HY50_NITVU</name>
<dbReference type="Proteomes" id="UP000189940">
    <property type="component" value="Unassembled WGS sequence"/>
</dbReference>
<accession>A0A1V4HY50</accession>
<dbReference type="AlphaFoldDB" id="A0A1V4HY50"/>
<evidence type="ECO:0000313" key="1">
    <source>
        <dbReference type="EMBL" id="OPH82911.1"/>
    </source>
</evidence>
<comment type="caution">
    <text evidence="1">The sequence shown here is derived from an EMBL/GenBank/DDBJ whole genome shotgun (WGS) entry which is preliminary data.</text>
</comment>
<gene>
    <name evidence="1" type="ORF">B2M20_10335</name>
</gene>
<reference evidence="1 2" key="1">
    <citation type="submission" date="2017-02" db="EMBL/GenBank/DDBJ databases">
        <title>Genome sequence of the nitrite-oxidizing bacterium Nitrobacter vulgaris strain Ab1.</title>
        <authorList>
            <person name="Mellbye B.L."/>
            <person name="Davis E.W."/>
            <person name="Spieck E."/>
            <person name="Chang J.H."/>
            <person name="Bottomley P.J."/>
            <person name="Sayavedra-Soto L.A."/>
        </authorList>
    </citation>
    <scope>NUCLEOTIDE SEQUENCE [LARGE SCALE GENOMIC DNA]</scope>
    <source>
        <strain evidence="1 2">Ab1</strain>
    </source>
</reference>
<dbReference type="RefSeq" id="WP_079446941.1">
    <property type="nucleotide sequence ID" value="NZ_MWPQ01000040.1"/>
</dbReference>
<dbReference type="OrthoDB" id="8449844at2"/>